<feature type="domain" description="SANT and BTB" evidence="2">
    <location>
        <begin position="316"/>
        <end position="408"/>
    </location>
</feature>
<feature type="non-terminal residue" evidence="3">
    <location>
        <position position="627"/>
    </location>
</feature>
<dbReference type="PANTHER" id="PTHR20946">
    <property type="entry name" value="SANT AND BTB DOMAIN REGULATOR OF CLASS SWITCH RECOMBINATION"/>
    <property type="match status" value="1"/>
</dbReference>
<evidence type="ECO:0000313" key="3">
    <source>
        <dbReference type="EMBL" id="CDW27717.1"/>
    </source>
</evidence>
<reference evidence="3" key="1">
    <citation type="submission" date="2014-05" db="EMBL/GenBank/DDBJ databases">
        <authorList>
            <person name="Chronopoulou M."/>
        </authorList>
    </citation>
    <scope>NUCLEOTIDE SEQUENCE</scope>
    <source>
        <tissue evidence="3">Whole organism</tissue>
    </source>
</reference>
<dbReference type="EMBL" id="HACA01010356">
    <property type="protein sequence ID" value="CDW27717.1"/>
    <property type="molecule type" value="Transcribed_RNA"/>
</dbReference>
<accession>A0A0K2TPX3</accession>
<evidence type="ECO:0000256" key="1">
    <source>
        <dbReference type="SAM" id="MobiDB-lite"/>
    </source>
</evidence>
<dbReference type="CDD" id="cd14733">
    <property type="entry name" value="BACK"/>
    <property type="match status" value="1"/>
</dbReference>
<feature type="region of interest" description="Disordered" evidence="1">
    <location>
        <begin position="266"/>
        <end position="295"/>
    </location>
</feature>
<name>A0A0K2TPX3_LEPSM</name>
<sequence>MVLPSDEGTSIRHVKSTSFLDNLVQSEAKISSSDDSSTSSKSNKSSIPKTRENFTILNQRAQSSNGSESNRRYSASILTQGEEEVIYQNNHSGVCCPNNHKVSVTEEYEDLFLEKPGKLGVKDAFQILKFSYILQESPYKDSDISSVPRVIEELWFDIRKELKEREIFEECSKSVRHNSMDCVCHNSVKNECLETSVEEDQNFEDRSLAKDCPLISDLQNILNEIINEGLLDSILPYIEPSSHYPSPCSSATLPASQDTSVFVTHEEGRLTSSAKSRGRKSKFKPSSSSFLDSELHRQRQSIPISEMKPKNHGRDVTIHVCDEVQNMKKDFTCPQHLLLSQMGYFKDITSGQCLEDLDISVHCDVFIFEWLISWIKEDEKPELEPENVISILISADFLKISPLVETALSYVHRNMNKVLSVTTNLSCLSDHLLNRLSELYKPSEVEMILDRKDRIQSRLYSKLIQRLCAILPQYDREILDTAFSLHRCELCGLFLTSSSAKTLPCLSFRSKIDHRGNIVPIHKRDPSFNMNEFLKALRLELKSWRKVFWRLWGMIHILYCSLCGVYFPVYLHEFCSFHSADPVFDGIQFKNSTHPFGQYDCCKSKVFRFQTLSPSSRVSYGGLHITS</sequence>
<feature type="compositionally biased region" description="Low complexity" evidence="1">
    <location>
        <begin position="31"/>
        <end position="46"/>
    </location>
</feature>
<dbReference type="AlphaFoldDB" id="A0A0K2TPX3"/>
<protein>
    <submittedName>
        <fullName evidence="3">Putative LOC101739318 [Bombyx mori]</fullName>
    </submittedName>
</protein>
<dbReference type="Pfam" id="PF11822">
    <property type="entry name" value="BTB_SANBR"/>
    <property type="match status" value="1"/>
</dbReference>
<dbReference type="OrthoDB" id="550012at2759"/>
<dbReference type="PANTHER" id="PTHR20946:SF0">
    <property type="entry name" value="SANT AND BTB DOMAIN REGULATOR OF CLASS SWITCH RECOMBINATION"/>
    <property type="match status" value="1"/>
</dbReference>
<dbReference type="InterPro" id="IPR021777">
    <property type="entry name" value="SANBR_BTB"/>
</dbReference>
<dbReference type="InterPro" id="IPR045902">
    <property type="entry name" value="SANBR-like"/>
</dbReference>
<dbReference type="SUPFAM" id="SSF54695">
    <property type="entry name" value="POZ domain"/>
    <property type="match status" value="1"/>
</dbReference>
<proteinExistence type="predicted"/>
<evidence type="ECO:0000259" key="2">
    <source>
        <dbReference type="Pfam" id="PF11822"/>
    </source>
</evidence>
<dbReference type="InterPro" id="IPR011333">
    <property type="entry name" value="SKP1/BTB/POZ_sf"/>
</dbReference>
<feature type="region of interest" description="Disordered" evidence="1">
    <location>
        <begin position="28"/>
        <end position="54"/>
    </location>
</feature>
<organism evidence="3">
    <name type="scientific">Lepeophtheirus salmonis</name>
    <name type="common">Salmon louse</name>
    <name type="synonym">Caligus salmonis</name>
    <dbReference type="NCBI Taxonomy" id="72036"/>
    <lineage>
        <taxon>Eukaryota</taxon>
        <taxon>Metazoa</taxon>
        <taxon>Ecdysozoa</taxon>
        <taxon>Arthropoda</taxon>
        <taxon>Crustacea</taxon>
        <taxon>Multicrustacea</taxon>
        <taxon>Hexanauplia</taxon>
        <taxon>Copepoda</taxon>
        <taxon>Siphonostomatoida</taxon>
        <taxon>Caligidae</taxon>
        <taxon>Lepeophtheirus</taxon>
    </lineage>
</organism>
<dbReference type="Gene3D" id="3.30.710.10">
    <property type="entry name" value="Potassium Channel Kv1.1, Chain A"/>
    <property type="match status" value="1"/>
</dbReference>